<accession>A0A1S2P7F0</accession>
<organism evidence="2 3">
    <name type="scientific">Streptomyces colonosanans</name>
    <dbReference type="NCBI Taxonomy" id="1428652"/>
    <lineage>
        <taxon>Bacteria</taxon>
        <taxon>Bacillati</taxon>
        <taxon>Actinomycetota</taxon>
        <taxon>Actinomycetes</taxon>
        <taxon>Kitasatosporales</taxon>
        <taxon>Streptomycetaceae</taxon>
        <taxon>Streptomyces</taxon>
    </lineage>
</organism>
<dbReference type="Proteomes" id="UP000179935">
    <property type="component" value="Unassembled WGS sequence"/>
</dbReference>
<reference evidence="2 3" key="1">
    <citation type="submission" date="2016-10" db="EMBL/GenBank/DDBJ databases">
        <title>Genome sequence of Streptomyces sp. MUSC 93.</title>
        <authorList>
            <person name="Lee L.-H."/>
            <person name="Ser H.-L."/>
            <person name="Law J.W.-F."/>
        </authorList>
    </citation>
    <scope>NUCLEOTIDE SEQUENCE [LARGE SCALE GENOMIC DNA]</scope>
    <source>
        <strain evidence="2 3">MUSC 93</strain>
    </source>
</reference>
<protein>
    <submittedName>
        <fullName evidence="2">Uncharacterized protein</fullName>
    </submittedName>
</protein>
<gene>
    <name evidence="2" type="ORF">BIV24_20095</name>
</gene>
<proteinExistence type="predicted"/>
<feature type="compositionally biased region" description="Basic and acidic residues" evidence="1">
    <location>
        <begin position="1"/>
        <end position="11"/>
    </location>
</feature>
<feature type="region of interest" description="Disordered" evidence="1">
    <location>
        <begin position="1"/>
        <end position="53"/>
    </location>
</feature>
<evidence type="ECO:0000256" key="1">
    <source>
        <dbReference type="SAM" id="MobiDB-lite"/>
    </source>
</evidence>
<name>A0A1S2P7F0_9ACTN</name>
<sequence>MDPGRGRHPELPDSAPPRQVIGWPPRPDPSFAPEEPPFTRARPAFVGSPRPAVEMPFTEGCATMTMTADGIR</sequence>
<dbReference type="EMBL" id="MLYP01000050">
    <property type="protein sequence ID" value="OIJ89610.1"/>
    <property type="molecule type" value="Genomic_DNA"/>
</dbReference>
<feature type="compositionally biased region" description="Pro residues" evidence="1">
    <location>
        <begin position="24"/>
        <end position="36"/>
    </location>
</feature>
<evidence type="ECO:0000313" key="3">
    <source>
        <dbReference type="Proteomes" id="UP000179935"/>
    </source>
</evidence>
<dbReference type="AlphaFoldDB" id="A0A1S2P7F0"/>
<evidence type="ECO:0000313" key="2">
    <source>
        <dbReference type="EMBL" id="OIJ89610.1"/>
    </source>
</evidence>
<dbReference type="STRING" id="1428652.BIV24_20095"/>
<comment type="caution">
    <text evidence="2">The sequence shown here is derived from an EMBL/GenBank/DDBJ whole genome shotgun (WGS) entry which is preliminary data.</text>
</comment>
<keyword evidence="3" id="KW-1185">Reference proteome</keyword>